<reference evidence="3 4" key="1">
    <citation type="submission" date="2016-08" db="EMBL/GenBank/DDBJ databases">
        <authorList>
            <consortium name="Lentinula edodes genome sequencing consortium"/>
            <person name="Sakamoto Y."/>
            <person name="Nakade K."/>
            <person name="Sato S."/>
            <person name="Yoshida Y."/>
            <person name="Miyazaki K."/>
            <person name="Natsume S."/>
            <person name="Konno N."/>
        </authorList>
    </citation>
    <scope>NUCLEOTIDE SEQUENCE [LARGE SCALE GENOMIC DNA]</scope>
    <source>
        <strain evidence="3 4">NBRC 111202</strain>
    </source>
</reference>
<dbReference type="Proteomes" id="UP000188533">
    <property type="component" value="Unassembled WGS sequence"/>
</dbReference>
<keyword evidence="4" id="KW-1185">Reference proteome</keyword>
<feature type="compositionally biased region" description="Polar residues" evidence="2">
    <location>
        <begin position="386"/>
        <end position="400"/>
    </location>
</feature>
<evidence type="ECO:0000256" key="1">
    <source>
        <dbReference type="SAM" id="Coils"/>
    </source>
</evidence>
<keyword evidence="1" id="KW-0175">Coiled coil</keyword>
<reference evidence="3 4" key="2">
    <citation type="submission" date="2017-02" db="EMBL/GenBank/DDBJ databases">
        <title>A genome survey and senescence transcriptome analysis in Lentinula edodes.</title>
        <authorList>
            <person name="Sakamoto Y."/>
            <person name="Nakade K."/>
            <person name="Sato S."/>
            <person name="Yoshida Y."/>
            <person name="Miyazaki K."/>
            <person name="Natsume S."/>
            <person name="Konno N."/>
        </authorList>
    </citation>
    <scope>NUCLEOTIDE SEQUENCE [LARGE SCALE GENOMIC DNA]</scope>
    <source>
        <strain evidence="3 4">NBRC 111202</strain>
    </source>
</reference>
<name>A0A1Q3E0A1_LENED</name>
<feature type="region of interest" description="Disordered" evidence="2">
    <location>
        <begin position="385"/>
        <end position="507"/>
    </location>
</feature>
<feature type="compositionally biased region" description="Polar residues" evidence="2">
    <location>
        <begin position="467"/>
        <end position="479"/>
    </location>
</feature>
<dbReference type="STRING" id="5353.A0A1Q3E0A1"/>
<organism evidence="3 4">
    <name type="scientific">Lentinula edodes</name>
    <name type="common">Shiitake mushroom</name>
    <name type="synonym">Lentinus edodes</name>
    <dbReference type="NCBI Taxonomy" id="5353"/>
    <lineage>
        <taxon>Eukaryota</taxon>
        <taxon>Fungi</taxon>
        <taxon>Dikarya</taxon>
        <taxon>Basidiomycota</taxon>
        <taxon>Agaricomycotina</taxon>
        <taxon>Agaricomycetes</taxon>
        <taxon>Agaricomycetidae</taxon>
        <taxon>Agaricales</taxon>
        <taxon>Marasmiineae</taxon>
        <taxon>Omphalotaceae</taxon>
        <taxon>Lentinula</taxon>
    </lineage>
</organism>
<dbReference type="AlphaFoldDB" id="A0A1Q3E0A1"/>
<protein>
    <submittedName>
        <fullName evidence="3">Uncharacterized protein</fullName>
    </submittedName>
</protein>
<dbReference type="EMBL" id="BDGU01000033">
    <property type="protein sequence ID" value="GAW00620.1"/>
    <property type="molecule type" value="Genomic_DNA"/>
</dbReference>
<feature type="compositionally biased region" description="Low complexity" evidence="2">
    <location>
        <begin position="442"/>
        <end position="453"/>
    </location>
</feature>
<sequence length="690" mass="78132">MHTTYAKNECMDFPPGKIPSPVDCLISNGPKLRNTRIDKFAPDTKAMKKSPWNRALIHHFAAKAEEIVAQCQDTRFGPEAIDWVDLFSDRFYEIYKQIIKARLQPGETHEARVLRLVMADNKRKTRNAKVSLRHAQSEKDSSEARLEDLKRKLKDAYARNLELVGEADKAHQIAQDLVDEKTRLLNEAVEARRKVQELEDEMGQLALGDTATIDKLRDDTATANRRIQELIDEKATLERESVDADEAAAASRKIQDLNNEKARLVDEGASANKRIQGLVDEKATRDQESALALAAANQKIQGLDDEKKKLFQESASALAAANQKIEVLDDEKKGLLDNAAAAVQKFRDLDEERTKLGNKEPETRNEDDWIARPRYDVLSGRLDALKNSNKSPQKFDNATSPMKPWQKPNPSPYVKSCSKGSSTSYLEGESDEDADGEQQPTSNSSGQRSGLSSTDKGKGREMPMPSGNRSTVSSNQLNINDKDDDYDSDQGETYPLDNENAQETNDSRVQAVWAKKGFEEYDPRKVKLHVNALARDLLCEGFNVRRIWAIFARDSIPQERLELHIKDPAKYGPKLRNTRIDKFAPDTKAMKKSPWNRALIHHFAAKAEEIVAQCQDTRFGPEAIDWVDLFSDRFYEIYKQIIKARLQPGETHEARVLRLVMADNKRKTRNAKVSLRHAVRLYLTLVLIKT</sequence>
<evidence type="ECO:0000256" key="2">
    <source>
        <dbReference type="SAM" id="MobiDB-lite"/>
    </source>
</evidence>
<evidence type="ECO:0000313" key="4">
    <source>
        <dbReference type="Proteomes" id="UP000188533"/>
    </source>
</evidence>
<comment type="caution">
    <text evidence="3">The sequence shown here is derived from an EMBL/GenBank/DDBJ whole genome shotgun (WGS) entry which is preliminary data.</text>
</comment>
<proteinExistence type="predicted"/>
<gene>
    <name evidence="3" type="ORF">LENED_002159</name>
</gene>
<accession>A0A1Q3E0A1</accession>
<feature type="coiled-coil region" evidence="1">
    <location>
        <begin position="132"/>
        <end position="338"/>
    </location>
</feature>
<evidence type="ECO:0000313" key="3">
    <source>
        <dbReference type="EMBL" id="GAW00620.1"/>
    </source>
</evidence>